<evidence type="ECO:0000313" key="1">
    <source>
        <dbReference type="EMBL" id="QDV51347.1"/>
    </source>
</evidence>
<keyword evidence="2" id="KW-1185">Reference proteome</keyword>
<organism evidence="1 2">
    <name type="scientific">Gimesia fumaroli</name>
    <dbReference type="NCBI Taxonomy" id="2527976"/>
    <lineage>
        <taxon>Bacteria</taxon>
        <taxon>Pseudomonadati</taxon>
        <taxon>Planctomycetota</taxon>
        <taxon>Planctomycetia</taxon>
        <taxon>Planctomycetales</taxon>
        <taxon>Planctomycetaceae</taxon>
        <taxon>Gimesia</taxon>
    </lineage>
</organism>
<accession>A0A518IE58</accession>
<dbReference type="Proteomes" id="UP000318313">
    <property type="component" value="Chromosome"/>
</dbReference>
<protein>
    <submittedName>
        <fullName evidence="1">Uncharacterized protein</fullName>
    </submittedName>
</protein>
<evidence type="ECO:0000313" key="2">
    <source>
        <dbReference type="Proteomes" id="UP000318313"/>
    </source>
</evidence>
<reference evidence="1 2" key="1">
    <citation type="submission" date="2019-03" db="EMBL/GenBank/DDBJ databases">
        <title>Deep-cultivation of Planctomycetes and their phenomic and genomic characterization uncovers novel biology.</title>
        <authorList>
            <person name="Wiegand S."/>
            <person name="Jogler M."/>
            <person name="Boedeker C."/>
            <person name="Pinto D."/>
            <person name="Vollmers J."/>
            <person name="Rivas-Marin E."/>
            <person name="Kohn T."/>
            <person name="Peeters S.H."/>
            <person name="Heuer A."/>
            <person name="Rast P."/>
            <person name="Oberbeckmann S."/>
            <person name="Bunk B."/>
            <person name="Jeske O."/>
            <person name="Meyerdierks A."/>
            <person name="Storesund J.E."/>
            <person name="Kallscheuer N."/>
            <person name="Luecker S."/>
            <person name="Lage O.M."/>
            <person name="Pohl T."/>
            <person name="Merkel B.J."/>
            <person name="Hornburger P."/>
            <person name="Mueller R.-W."/>
            <person name="Bruemmer F."/>
            <person name="Labrenz M."/>
            <person name="Spormann A.M."/>
            <person name="Op den Camp H."/>
            <person name="Overmann J."/>
            <person name="Amann R."/>
            <person name="Jetten M.S.M."/>
            <person name="Mascher T."/>
            <person name="Medema M.H."/>
            <person name="Devos D.P."/>
            <person name="Kaster A.-K."/>
            <person name="Ovreas L."/>
            <person name="Rohde M."/>
            <person name="Galperin M.Y."/>
            <person name="Jogler C."/>
        </authorList>
    </citation>
    <scope>NUCLEOTIDE SEQUENCE [LARGE SCALE GENOMIC DNA]</scope>
    <source>
        <strain evidence="1 2">Enr17</strain>
    </source>
</reference>
<gene>
    <name evidence="1" type="ORF">Enr17x_34030</name>
</gene>
<name>A0A518IE58_9PLAN</name>
<sequence>MVLNYPIQIEFQRWEHKKGQRRMALPLFFEFVFAQRLQRDAVTVLIF</sequence>
<dbReference type="EMBL" id="CP037452">
    <property type="protein sequence ID" value="QDV51347.1"/>
    <property type="molecule type" value="Genomic_DNA"/>
</dbReference>
<dbReference type="AlphaFoldDB" id="A0A518IE58"/>
<proteinExistence type="predicted"/>
<dbReference type="KEGG" id="gfm:Enr17x_34030"/>